<keyword evidence="3 9" id="KW-0547">Nucleotide-binding</keyword>
<dbReference type="GO" id="GO:0022857">
    <property type="term" value="F:transmembrane transporter activity"/>
    <property type="evidence" value="ECO:0007669"/>
    <property type="project" value="InterPro"/>
</dbReference>
<comment type="function">
    <text evidence="9">RNA helicase.</text>
</comment>
<dbReference type="InterPro" id="IPR001650">
    <property type="entry name" value="Helicase_C-like"/>
</dbReference>
<feature type="domain" description="Helicase ATP-binding" evidence="10">
    <location>
        <begin position="168"/>
        <end position="360"/>
    </location>
</feature>
<dbReference type="Pfam" id="PF00083">
    <property type="entry name" value="Sugar_tr"/>
    <property type="match status" value="1"/>
</dbReference>
<dbReference type="GeneID" id="36328863"/>
<dbReference type="GO" id="GO:0003723">
    <property type="term" value="F:RNA binding"/>
    <property type="evidence" value="ECO:0007669"/>
    <property type="project" value="UniProtKB-UniRule"/>
</dbReference>
<dbReference type="GO" id="GO:0016787">
    <property type="term" value="F:hydrolase activity"/>
    <property type="evidence" value="ECO:0007669"/>
    <property type="project" value="UniProtKB-KW"/>
</dbReference>
<evidence type="ECO:0000313" key="12">
    <source>
        <dbReference type="EMBL" id="OSX67361.1"/>
    </source>
</evidence>
<evidence type="ECO:0000256" key="6">
    <source>
        <dbReference type="ARBA" id="ARBA00022884"/>
    </source>
</evidence>
<dbReference type="SMART" id="SM00487">
    <property type="entry name" value="DEXDc"/>
    <property type="match status" value="1"/>
</dbReference>
<dbReference type="AlphaFoldDB" id="A0A1X6NFE3"/>
<accession>A0A1X6NFE3</accession>
<protein>
    <recommendedName>
        <fullName evidence="9">ATP-dependent RNA helicase</fullName>
        <ecNumber evidence="9">3.6.4.13</ecNumber>
    </recommendedName>
</protein>
<keyword evidence="5 9" id="KW-0067">ATP-binding</keyword>
<dbReference type="Proteomes" id="UP000194127">
    <property type="component" value="Unassembled WGS sequence"/>
</dbReference>
<evidence type="ECO:0000256" key="8">
    <source>
        <dbReference type="ARBA" id="ARBA00023136"/>
    </source>
</evidence>
<dbReference type="GO" id="GO:0005524">
    <property type="term" value="F:ATP binding"/>
    <property type="evidence" value="ECO:0007669"/>
    <property type="project" value="UniProtKB-UniRule"/>
</dbReference>
<dbReference type="InterPro" id="IPR014001">
    <property type="entry name" value="Helicase_ATP-bd"/>
</dbReference>
<dbReference type="InterPro" id="IPR036259">
    <property type="entry name" value="MFS_trans_sf"/>
</dbReference>
<keyword evidence="6 9" id="KW-0694">RNA-binding</keyword>
<dbReference type="EMBL" id="KZ110591">
    <property type="protein sequence ID" value="OSX67361.1"/>
    <property type="molecule type" value="Genomic_DNA"/>
</dbReference>
<proteinExistence type="inferred from homology"/>
<evidence type="ECO:0000313" key="13">
    <source>
        <dbReference type="Proteomes" id="UP000194127"/>
    </source>
</evidence>
<evidence type="ECO:0000256" key="3">
    <source>
        <dbReference type="ARBA" id="ARBA00022741"/>
    </source>
</evidence>
<evidence type="ECO:0000256" key="4">
    <source>
        <dbReference type="ARBA" id="ARBA00022801"/>
    </source>
</evidence>
<evidence type="ECO:0000256" key="9">
    <source>
        <dbReference type="RuleBase" id="RU365068"/>
    </source>
</evidence>
<keyword evidence="13" id="KW-1185">Reference proteome</keyword>
<dbReference type="InterPro" id="IPR011545">
    <property type="entry name" value="DEAD/DEAH_box_helicase_dom"/>
</dbReference>
<dbReference type="InterPro" id="IPR027417">
    <property type="entry name" value="P-loop_NTPase"/>
</dbReference>
<evidence type="ECO:0000259" key="11">
    <source>
        <dbReference type="PROSITE" id="PS51194"/>
    </source>
</evidence>
<reference evidence="12 13" key="1">
    <citation type="submission" date="2017-04" db="EMBL/GenBank/DDBJ databases">
        <title>Genome Sequence of the Model Brown-Rot Fungus Postia placenta SB12.</title>
        <authorList>
            <consortium name="DOE Joint Genome Institute"/>
            <person name="Gaskell J."/>
            <person name="Kersten P."/>
            <person name="Larrondo L.F."/>
            <person name="Canessa P."/>
            <person name="Martinez D."/>
            <person name="Hibbett D."/>
            <person name="Schmoll M."/>
            <person name="Kubicek C.P."/>
            <person name="Martinez A.T."/>
            <person name="Yadav J."/>
            <person name="Master E."/>
            <person name="Magnuson J.K."/>
            <person name="James T."/>
            <person name="Yaver D."/>
            <person name="Berka R."/>
            <person name="Labutti K."/>
            <person name="Lipzen A."/>
            <person name="Aerts A."/>
            <person name="Barry K."/>
            <person name="Henrissat B."/>
            <person name="Blanchette R."/>
            <person name="Grigoriev I."/>
            <person name="Cullen D."/>
        </authorList>
    </citation>
    <scope>NUCLEOTIDE SEQUENCE [LARGE SCALE GENOMIC DNA]</scope>
    <source>
        <strain evidence="12 13">MAD-698-R-SB12</strain>
    </source>
</reference>
<evidence type="ECO:0000256" key="7">
    <source>
        <dbReference type="ARBA" id="ARBA00022989"/>
    </source>
</evidence>
<keyword evidence="9" id="KW-0347">Helicase</keyword>
<keyword evidence="4 9" id="KW-0378">Hydrolase</keyword>
<feature type="domain" description="Helicase C-terminal" evidence="11">
    <location>
        <begin position="506"/>
        <end position="659"/>
    </location>
</feature>
<dbReference type="RefSeq" id="XP_024344155.1">
    <property type="nucleotide sequence ID" value="XM_024483914.1"/>
</dbReference>
<gene>
    <name evidence="12" type="ORF">POSPLADRAFT_1130087</name>
</gene>
<comment type="domain">
    <text evidence="9">The Q motif is unique to and characteristic of the DEAD box family of RNA helicases and controls ATP binding and hydrolysis.</text>
</comment>
<evidence type="ECO:0000256" key="2">
    <source>
        <dbReference type="ARBA" id="ARBA00022692"/>
    </source>
</evidence>
<dbReference type="SUPFAM" id="SSF52540">
    <property type="entry name" value="P-loop containing nucleoside triphosphate hydrolases"/>
    <property type="match status" value="1"/>
</dbReference>
<dbReference type="SMART" id="SM00490">
    <property type="entry name" value="HELICc"/>
    <property type="match status" value="1"/>
</dbReference>
<dbReference type="EC" id="3.6.4.13" evidence="9"/>
<dbReference type="Pfam" id="PF00270">
    <property type="entry name" value="DEAD"/>
    <property type="match status" value="1"/>
</dbReference>
<dbReference type="PANTHER" id="PTHR24031">
    <property type="entry name" value="RNA HELICASE"/>
    <property type="match status" value="1"/>
</dbReference>
<sequence length="673" mass="73738">MLLHPADAKLLVGGPFLGSCALFLSSREPLLTHLFSSPPEILPLTVRAKGVSLSTATNWAFNFLVGEITPFLQEHIEWRLYPMHGFFCVCSFIVVYPETRGVPLEEMDAVFGEVEEDGVTALKPTDSFQGEDGRVTFVDVGVPKPIAHALPQAFPNVEHPTSTQQQLISAVLGGKDVFLQDPTGTGKSFGLVLALLSKGWTQKSVFPEHGQWKRTGPPAIGTLLIVPHRDLAYQFIHWIELIHSAMRRPEVLAQTAQVIVRNKEIPLAEQLALLHAHTPHMVIGTPPALLDVLEKDPQVLMLDSLKTVVVDEADYVIEGTPNNTNARARIKALQQIKKHPSPARQILDQIWKIKRKFDFIKGEEQISTGIIRGGPQIIVSSTTLRADYRRSLLKSGWFNKGPHSWAKIPEVVDQKSIPEDDDRCRIGGTAIQHHALVVSADGSAANIQMATGENRSETQPSADHQTDIAPDSEAVGLMEGACQRGLMYHEDAHLASRVAEMAPNLPFNSHALEVIAEAFALDVPSLALLVLPASAPLLEVVTALRGFGVNAHGLNIHASETRNAFLMHNSADPPTDSPVLLVSTLASTRGIDLPHLTHVFILGVPEDRPVDTYVHAAGRVGRFGRSGKVVSVLEARHLTAMKRGKPGWKDEPKKMREVFKMMGVRPTKLDHFS</sequence>
<comment type="catalytic activity">
    <reaction evidence="9">
        <text>ATP + H2O = ADP + phosphate + H(+)</text>
        <dbReference type="Rhea" id="RHEA:13065"/>
        <dbReference type="ChEBI" id="CHEBI:15377"/>
        <dbReference type="ChEBI" id="CHEBI:15378"/>
        <dbReference type="ChEBI" id="CHEBI:30616"/>
        <dbReference type="ChEBI" id="CHEBI:43474"/>
        <dbReference type="ChEBI" id="CHEBI:456216"/>
        <dbReference type="EC" id="3.6.4.13"/>
    </reaction>
</comment>
<keyword evidence="2" id="KW-0812">Transmembrane</keyword>
<evidence type="ECO:0000256" key="5">
    <source>
        <dbReference type="ARBA" id="ARBA00022840"/>
    </source>
</evidence>
<dbReference type="PROSITE" id="PS51194">
    <property type="entry name" value="HELICASE_CTER"/>
    <property type="match status" value="1"/>
</dbReference>
<dbReference type="GO" id="GO:0003724">
    <property type="term" value="F:RNA helicase activity"/>
    <property type="evidence" value="ECO:0007669"/>
    <property type="project" value="UniProtKB-EC"/>
</dbReference>
<dbReference type="OrthoDB" id="10256233at2759"/>
<dbReference type="GO" id="GO:0016020">
    <property type="term" value="C:membrane"/>
    <property type="evidence" value="ECO:0007669"/>
    <property type="project" value="UniProtKB-SubCell"/>
</dbReference>
<evidence type="ECO:0000259" key="10">
    <source>
        <dbReference type="PROSITE" id="PS51192"/>
    </source>
</evidence>
<name>A0A1X6NFE3_9APHY</name>
<comment type="similarity">
    <text evidence="9">Belongs to the DEAD box helicase family.</text>
</comment>
<dbReference type="Pfam" id="PF00271">
    <property type="entry name" value="Helicase_C"/>
    <property type="match status" value="1"/>
</dbReference>
<dbReference type="PROSITE" id="PS51192">
    <property type="entry name" value="HELICASE_ATP_BIND_1"/>
    <property type="match status" value="1"/>
</dbReference>
<dbReference type="Gene3D" id="3.40.50.300">
    <property type="entry name" value="P-loop containing nucleotide triphosphate hydrolases"/>
    <property type="match status" value="2"/>
</dbReference>
<dbReference type="InterPro" id="IPR005828">
    <property type="entry name" value="MFS_sugar_transport-like"/>
</dbReference>
<dbReference type="Gene3D" id="1.20.1250.20">
    <property type="entry name" value="MFS general substrate transporter like domains"/>
    <property type="match status" value="1"/>
</dbReference>
<organism evidence="12 13">
    <name type="scientific">Postia placenta MAD-698-R-SB12</name>
    <dbReference type="NCBI Taxonomy" id="670580"/>
    <lineage>
        <taxon>Eukaryota</taxon>
        <taxon>Fungi</taxon>
        <taxon>Dikarya</taxon>
        <taxon>Basidiomycota</taxon>
        <taxon>Agaricomycotina</taxon>
        <taxon>Agaricomycetes</taxon>
        <taxon>Polyporales</taxon>
        <taxon>Adustoporiaceae</taxon>
        <taxon>Rhodonia</taxon>
    </lineage>
</organism>
<evidence type="ECO:0000256" key="1">
    <source>
        <dbReference type="ARBA" id="ARBA00004370"/>
    </source>
</evidence>
<comment type="subcellular location">
    <subcellularLocation>
        <location evidence="1">Membrane</location>
    </subcellularLocation>
</comment>
<keyword evidence="7" id="KW-1133">Transmembrane helix</keyword>
<dbReference type="STRING" id="670580.A0A1X6NFE3"/>
<keyword evidence="8" id="KW-0472">Membrane</keyword>